<evidence type="ECO:0000313" key="3">
    <source>
        <dbReference type="EMBL" id="BBO91868.1"/>
    </source>
</evidence>
<dbReference type="SUPFAM" id="SSF54373">
    <property type="entry name" value="FAD-linked reductases, C-terminal domain"/>
    <property type="match status" value="1"/>
</dbReference>
<feature type="domain" description="Amine oxidase" evidence="2">
    <location>
        <begin position="112"/>
        <end position="358"/>
    </location>
</feature>
<dbReference type="Pfam" id="PF01593">
    <property type="entry name" value="Amino_oxidase"/>
    <property type="match status" value="1"/>
</dbReference>
<dbReference type="Pfam" id="PF13450">
    <property type="entry name" value="NAD_binding_8"/>
    <property type="match status" value="1"/>
</dbReference>
<reference evidence="3 4" key="1">
    <citation type="submission" date="2019-11" db="EMBL/GenBank/DDBJ databases">
        <title>Comparative genomics of hydrocarbon-degrading Desulfosarcina strains.</title>
        <authorList>
            <person name="Watanabe M."/>
            <person name="Kojima H."/>
            <person name="Fukui M."/>
        </authorList>
    </citation>
    <scope>NUCLEOTIDE SEQUENCE [LARGE SCALE GENOMIC DNA]</scope>
    <source>
        <strain evidence="4">oXyS1</strain>
    </source>
</reference>
<organism evidence="3 4">
    <name type="scientific">Desulfosarcina ovata subsp. ovata</name>
    <dbReference type="NCBI Taxonomy" id="2752305"/>
    <lineage>
        <taxon>Bacteria</taxon>
        <taxon>Pseudomonadati</taxon>
        <taxon>Thermodesulfobacteriota</taxon>
        <taxon>Desulfobacteria</taxon>
        <taxon>Desulfobacterales</taxon>
        <taxon>Desulfosarcinaceae</taxon>
        <taxon>Desulfosarcina</taxon>
    </lineage>
</organism>
<protein>
    <recommendedName>
        <fullName evidence="2">Amine oxidase domain-containing protein</fullName>
    </recommendedName>
</protein>
<dbReference type="InterPro" id="IPR002937">
    <property type="entry name" value="Amino_oxidase"/>
</dbReference>
<evidence type="ECO:0000256" key="1">
    <source>
        <dbReference type="ARBA" id="ARBA00005995"/>
    </source>
</evidence>
<name>A0A5K8AH29_9BACT</name>
<dbReference type="RefSeq" id="WP_155312711.1">
    <property type="nucleotide sequence ID" value="NZ_AP021879.1"/>
</dbReference>
<dbReference type="PANTHER" id="PTHR43563">
    <property type="entry name" value="AMINE OXIDASE"/>
    <property type="match status" value="1"/>
</dbReference>
<dbReference type="SUPFAM" id="SSF51905">
    <property type="entry name" value="FAD/NAD(P)-binding domain"/>
    <property type="match status" value="1"/>
</dbReference>
<gene>
    <name evidence="3" type="ORF">DSCOOX_50480</name>
</gene>
<dbReference type="Gene3D" id="3.50.50.60">
    <property type="entry name" value="FAD/NAD(P)-binding domain"/>
    <property type="match status" value="2"/>
</dbReference>
<comment type="similarity">
    <text evidence="1">Belongs to the flavin monoamine oxidase family.</text>
</comment>
<evidence type="ECO:0000259" key="2">
    <source>
        <dbReference type="Pfam" id="PF01593"/>
    </source>
</evidence>
<dbReference type="InterPro" id="IPR036188">
    <property type="entry name" value="FAD/NAD-bd_sf"/>
</dbReference>
<dbReference type="GO" id="GO:0016491">
    <property type="term" value="F:oxidoreductase activity"/>
    <property type="evidence" value="ECO:0007669"/>
    <property type="project" value="InterPro"/>
</dbReference>
<dbReference type="AlphaFoldDB" id="A0A5K8AH29"/>
<dbReference type="PANTHER" id="PTHR43563:SF14">
    <property type="entry name" value="AMINE OXIDASE"/>
    <property type="match status" value="1"/>
</dbReference>
<dbReference type="InterPro" id="IPR050703">
    <property type="entry name" value="Flavin_MAO"/>
</dbReference>
<proteinExistence type="inferred from homology"/>
<dbReference type="EMBL" id="AP021879">
    <property type="protein sequence ID" value="BBO91868.1"/>
    <property type="molecule type" value="Genomic_DNA"/>
</dbReference>
<accession>A0A5K8AH29</accession>
<evidence type="ECO:0000313" key="4">
    <source>
        <dbReference type="Proteomes" id="UP000422108"/>
    </source>
</evidence>
<dbReference type="Proteomes" id="UP000422108">
    <property type="component" value="Chromosome"/>
</dbReference>
<sequence>MDPVATKSIETIIIGAGLSGIYAASLLTSQKKSFVVLEARNRIGGRILCPRHDGYGCDLGPSWYWPDIHPRMKRLVAALGLKGYRQFEEGMGRYQQQNGAVHTVRGYGSEPFSWRIVGGMTALITKLCESIPHDAIRLNHSVCAIERRSDGVWVTVGELEKAPRAQFVAQQVILALPPRLTAATILFTPDLPDRLAQAMLKTGTWMAGQAKFYALYETPFWRNAGLSGQAFSERGPLGEIHDGSNNDTVPYGLTGFAGIPAVQRRQQPDLSEAILNQLAALFGPAATKPAKLFYQDWAFEPFTATEYDYPPMLTHPIYQPPAGQSDMWDGAIHFAGTETADQHGGYLEGALRSAERAVYHL</sequence>
<keyword evidence="4" id="KW-1185">Reference proteome</keyword>